<reference evidence="4" key="1">
    <citation type="journal article" date="2019" name="Int. J. Syst. Evol. Microbiol.">
        <title>The Global Catalogue of Microorganisms (GCM) 10K type strain sequencing project: providing services to taxonomists for standard genome sequencing and annotation.</title>
        <authorList>
            <consortium name="The Broad Institute Genomics Platform"/>
            <consortium name="The Broad Institute Genome Sequencing Center for Infectious Disease"/>
            <person name="Wu L."/>
            <person name="Ma J."/>
        </authorList>
    </citation>
    <scope>NUCLEOTIDE SEQUENCE [LARGE SCALE GENOMIC DNA]</scope>
    <source>
        <strain evidence="4">WLHS5</strain>
    </source>
</reference>
<protein>
    <submittedName>
        <fullName evidence="3">Uncharacterized protein</fullName>
    </submittedName>
</protein>
<sequence length="216" mass="23654">MDTDLFLSAAELPPKPDATTGHPRPPRAPGYHKEDKPPKEQDRDRVRDQAKAPSPPAGQGPVLEWYKSSHRNAVITGFVAFVIMLVGLTLIRGGETAWMQFWFIWAVLVLASFGVYASSRATECAAGAEWLKVGKTWVLLYELTSIKARVRSNAIHLDLKDGAGREVKVSTSTLQEDRDIWDLVYNGILHSVIAGGAETNGMVHSALSVPRPAPTQ</sequence>
<feature type="compositionally biased region" description="Basic and acidic residues" evidence="1">
    <location>
        <begin position="31"/>
        <end position="50"/>
    </location>
</feature>
<dbReference type="Proteomes" id="UP001596504">
    <property type="component" value="Unassembled WGS sequence"/>
</dbReference>
<accession>A0ABW2LLW6</accession>
<keyword evidence="2" id="KW-0812">Transmembrane</keyword>
<keyword evidence="2" id="KW-1133">Transmembrane helix</keyword>
<comment type="caution">
    <text evidence="3">The sequence shown here is derived from an EMBL/GenBank/DDBJ whole genome shotgun (WGS) entry which is preliminary data.</text>
</comment>
<proteinExistence type="predicted"/>
<organism evidence="3 4">
    <name type="scientific">Saccharopolyspora griseoalba</name>
    <dbReference type="NCBI Taxonomy" id="1431848"/>
    <lineage>
        <taxon>Bacteria</taxon>
        <taxon>Bacillati</taxon>
        <taxon>Actinomycetota</taxon>
        <taxon>Actinomycetes</taxon>
        <taxon>Pseudonocardiales</taxon>
        <taxon>Pseudonocardiaceae</taxon>
        <taxon>Saccharopolyspora</taxon>
    </lineage>
</organism>
<evidence type="ECO:0000256" key="2">
    <source>
        <dbReference type="SAM" id="Phobius"/>
    </source>
</evidence>
<name>A0ABW2LLW6_9PSEU</name>
<gene>
    <name evidence="3" type="ORF">ACFQRI_17795</name>
</gene>
<keyword evidence="2" id="KW-0472">Membrane</keyword>
<keyword evidence="4" id="KW-1185">Reference proteome</keyword>
<dbReference type="EMBL" id="JBHTCJ010000009">
    <property type="protein sequence ID" value="MFC7343257.1"/>
    <property type="molecule type" value="Genomic_DNA"/>
</dbReference>
<feature type="transmembrane region" description="Helical" evidence="2">
    <location>
        <begin position="73"/>
        <end position="91"/>
    </location>
</feature>
<dbReference type="RefSeq" id="WP_380669979.1">
    <property type="nucleotide sequence ID" value="NZ_JBHTCJ010000009.1"/>
</dbReference>
<evidence type="ECO:0000313" key="4">
    <source>
        <dbReference type="Proteomes" id="UP001596504"/>
    </source>
</evidence>
<evidence type="ECO:0000313" key="3">
    <source>
        <dbReference type="EMBL" id="MFC7343257.1"/>
    </source>
</evidence>
<feature type="region of interest" description="Disordered" evidence="1">
    <location>
        <begin position="1"/>
        <end position="62"/>
    </location>
</feature>
<evidence type="ECO:0000256" key="1">
    <source>
        <dbReference type="SAM" id="MobiDB-lite"/>
    </source>
</evidence>
<feature type="transmembrane region" description="Helical" evidence="2">
    <location>
        <begin position="97"/>
        <end position="117"/>
    </location>
</feature>